<evidence type="ECO:0000313" key="2">
    <source>
        <dbReference type="EMBL" id="KDQ28792.1"/>
    </source>
</evidence>
<dbReference type="SUPFAM" id="SSF51395">
    <property type="entry name" value="FMN-linked oxidoreductases"/>
    <property type="match status" value="1"/>
</dbReference>
<dbReference type="AlphaFoldDB" id="A0A067NXE6"/>
<gene>
    <name evidence="2" type="ORF">PLEOSDRAFT_50014</name>
</gene>
<dbReference type="Pfam" id="PF00724">
    <property type="entry name" value="Oxidored_FMN"/>
    <property type="match status" value="1"/>
</dbReference>
<evidence type="ECO:0000259" key="1">
    <source>
        <dbReference type="Pfam" id="PF00724"/>
    </source>
</evidence>
<proteinExistence type="predicted"/>
<dbReference type="HOGENOM" id="CLU_012153_0_0_1"/>
<dbReference type="EMBL" id="KL198007">
    <property type="protein sequence ID" value="KDQ28792.1"/>
    <property type="molecule type" value="Genomic_DNA"/>
</dbReference>
<dbReference type="FunCoup" id="A0A067NXE6">
    <property type="interactions" value="259"/>
</dbReference>
<feature type="domain" description="NADH:flavin oxidoreductase/NADH oxidase N-terminal" evidence="1">
    <location>
        <begin position="11"/>
        <end position="353"/>
    </location>
</feature>
<organism evidence="2 3">
    <name type="scientific">Pleurotus ostreatus (strain PC15)</name>
    <name type="common">Oyster mushroom</name>
    <dbReference type="NCBI Taxonomy" id="1137138"/>
    <lineage>
        <taxon>Eukaryota</taxon>
        <taxon>Fungi</taxon>
        <taxon>Dikarya</taxon>
        <taxon>Basidiomycota</taxon>
        <taxon>Agaricomycotina</taxon>
        <taxon>Agaricomycetes</taxon>
        <taxon>Agaricomycetidae</taxon>
        <taxon>Agaricales</taxon>
        <taxon>Pleurotineae</taxon>
        <taxon>Pleurotaceae</taxon>
        <taxon>Pleurotus</taxon>
    </lineage>
</organism>
<dbReference type="PANTHER" id="PTHR22893:SF91">
    <property type="entry name" value="NADPH DEHYDROGENASE 2-RELATED"/>
    <property type="match status" value="1"/>
</dbReference>
<dbReference type="PANTHER" id="PTHR22893">
    <property type="entry name" value="NADH OXIDOREDUCTASE-RELATED"/>
    <property type="match status" value="1"/>
</dbReference>
<reference evidence="3" key="1">
    <citation type="journal article" date="2014" name="Proc. Natl. Acad. Sci. U.S.A.">
        <title>Extensive sampling of basidiomycete genomes demonstrates inadequacy of the white-rot/brown-rot paradigm for wood decay fungi.</title>
        <authorList>
            <person name="Riley R."/>
            <person name="Salamov A.A."/>
            <person name="Brown D.W."/>
            <person name="Nagy L.G."/>
            <person name="Floudas D."/>
            <person name="Held B.W."/>
            <person name="Levasseur A."/>
            <person name="Lombard V."/>
            <person name="Morin E."/>
            <person name="Otillar R."/>
            <person name="Lindquist E.A."/>
            <person name="Sun H."/>
            <person name="LaButti K.M."/>
            <person name="Schmutz J."/>
            <person name="Jabbour D."/>
            <person name="Luo H."/>
            <person name="Baker S.E."/>
            <person name="Pisabarro A.G."/>
            <person name="Walton J.D."/>
            <person name="Blanchette R.A."/>
            <person name="Henrissat B."/>
            <person name="Martin F."/>
            <person name="Cullen D."/>
            <person name="Hibbett D.S."/>
            <person name="Grigoriev I.V."/>
        </authorList>
    </citation>
    <scope>NUCLEOTIDE SEQUENCE [LARGE SCALE GENOMIC DNA]</scope>
    <source>
        <strain evidence="3">PC15</strain>
    </source>
</reference>
<accession>A0A067NXE6</accession>
<dbReference type="STRING" id="1137138.A0A067NXE6"/>
<dbReference type="InterPro" id="IPR045247">
    <property type="entry name" value="Oye-like"/>
</dbReference>
<dbReference type="VEuPathDB" id="FungiDB:PLEOSDRAFT_50014"/>
<dbReference type="CDD" id="cd02933">
    <property type="entry name" value="OYE_like_FMN"/>
    <property type="match status" value="1"/>
</dbReference>
<evidence type="ECO:0000313" key="3">
    <source>
        <dbReference type="Proteomes" id="UP000027073"/>
    </source>
</evidence>
<dbReference type="OrthoDB" id="276546at2759"/>
<dbReference type="GO" id="GO:0003959">
    <property type="term" value="F:NADPH dehydrogenase activity"/>
    <property type="evidence" value="ECO:0007669"/>
    <property type="project" value="TreeGrafter"/>
</dbReference>
<dbReference type="GO" id="GO:0010181">
    <property type="term" value="F:FMN binding"/>
    <property type="evidence" value="ECO:0007669"/>
    <property type="project" value="InterPro"/>
</dbReference>
<dbReference type="InterPro" id="IPR001155">
    <property type="entry name" value="OxRdtase_FMN_N"/>
</dbReference>
<protein>
    <recommendedName>
        <fullName evidence="1">NADH:flavin oxidoreductase/NADH oxidase N-terminal domain-containing protein</fullName>
    </recommendedName>
</protein>
<dbReference type="FunFam" id="3.20.20.70:FF:000138">
    <property type="entry name" value="NADPH dehydrogenase 1"/>
    <property type="match status" value="1"/>
</dbReference>
<dbReference type="Proteomes" id="UP000027073">
    <property type="component" value="Unassembled WGS sequence"/>
</dbReference>
<dbReference type="InParanoid" id="A0A067NXE6"/>
<sequence>MSTSSTPTPNLFQQVNVGRLTLRHRLALAPLTRFRADTAHVPLLPIASEYYAQRGSTPGTLLITEATLVGPQAGGYSNLPGIWSDTQIAAWKKITTAVHARGSYMYLQIWALGRTADPGFLSAAGLDIVSASGIPLSYQPTPVPRALTVAEIKEYVQLFAKAASNAVYLAGFDGVEIHGANGYLVDQFLQDMSNKRTDEYGGSPENRARFGLEILEAVAKEIGADRMGIRISPWGKYQDMGMTNPKPTYTYFVEQMKERFPDMAYLHVTEPRVGAELGLEGADGKERAEVSISTEENDFLRRIWSPRPFITAGGYTRELAIKAAERGDIVAVGRYFLANPDLPLRWKEDLPLNSYHRSTFYVPGDVSGKGYSDYPFIDGTTSIPPLTVNFRKVLA</sequence>
<dbReference type="Gene3D" id="3.20.20.70">
    <property type="entry name" value="Aldolase class I"/>
    <property type="match status" value="1"/>
</dbReference>
<name>A0A067NXE6_PLEO1</name>
<dbReference type="InterPro" id="IPR013785">
    <property type="entry name" value="Aldolase_TIM"/>
</dbReference>